<dbReference type="PROSITE" id="PS50181">
    <property type="entry name" value="FBOX"/>
    <property type="match status" value="1"/>
</dbReference>
<dbReference type="SUPFAM" id="SSF50978">
    <property type="entry name" value="WD40 repeat-like"/>
    <property type="match status" value="1"/>
</dbReference>
<dbReference type="Pfam" id="PF00400">
    <property type="entry name" value="WD40"/>
    <property type="match status" value="5"/>
</dbReference>
<feature type="region of interest" description="Disordered" evidence="4">
    <location>
        <begin position="801"/>
        <end position="842"/>
    </location>
</feature>
<feature type="repeat" description="WD" evidence="3">
    <location>
        <begin position="439"/>
        <end position="480"/>
    </location>
</feature>
<proteinExistence type="predicted"/>
<dbReference type="PROSITE" id="PS00678">
    <property type="entry name" value="WD_REPEATS_1"/>
    <property type="match status" value="2"/>
</dbReference>
<evidence type="ECO:0000256" key="2">
    <source>
        <dbReference type="ARBA" id="ARBA00022737"/>
    </source>
</evidence>
<name>A0AAN8K2B7_PATCE</name>
<dbReference type="InterPro" id="IPR020472">
    <property type="entry name" value="WD40_PAC1"/>
</dbReference>
<dbReference type="PANTHER" id="PTHR19872">
    <property type="entry name" value="UBIQUITIN LIGASE SPECIFICITY FACTOR/HREP PROTEIN"/>
    <property type="match status" value="1"/>
</dbReference>
<dbReference type="PRINTS" id="PR00320">
    <property type="entry name" value="GPROTEINBRPT"/>
</dbReference>
<dbReference type="PROSITE" id="PS50294">
    <property type="entry name" value="WD_REPEATS_REGION"/>
    <property type="match status" value="2"/>
</dbReference>
<evidence type="ECO:0000313" key="7">
    <source>
        <dbReference type="Proteomes" id="UP001347796"/>
    </source>
</evidence>
<evidence type="ECO:0000313" key="6">
    <source>
        <dbReference type="EMBL" id="KAK6187846.1"/>
    </source>
</evidence>
<evidence type="ECO:0000256" key="4">
    <source>
        <dbReference type="SAM" id="MobiDB-lite"/>
    </source>
</evidence>
<feature type="repeat" description="WD" evidence="3">
    <location>
        <begin position="618"/>
        <end position="640"/>
    </location>
</feature>
<dbReference type="Proteomes" id="UP001347796">
    <property type="component" value="Unassembled WGS sequence"/>
</dbReference>
<evidence type="ECO:0000259" key="5">
    <source>
        <dbReference type="PROSITE" id="PS50181"/>
    </source>
</evidence>
<dbReference type="Gene3D" id="2.130.10.10">
    <property type="entry name" value="YVTN repeat-like/Quinoprotein amine dehydrogenase"/>
    <property type="match status" value="1"/>
</dbReference>
<dbReference type="PROSITE" id="PS50082">
    <property type="entry name" value="WD_REPEATS_2"/>
    <property type="match status" value="3"/>
</dbReference>
<keyword evidence="2" id="KW-0677">Repeat</keyword>
<evidence type="ECO:0000256" key="3">
    <source>
        <dbReference type="PROSITE-ProRule" id="PRU00221"/>
    </source>
</evidence>
<dbReference type="PANTHER" id="PTHR19872:SF7">
    <property type="entry name" value="F-BOX AND WD REPEAT DOMAIN CONTAINING PROTEIN 10B-RELATED"/>
    <property type="match status" value="1"/>
</dbReference>
<dbReference type="EMBL" id="JAZGQO010000004">
    <property type="protein sequence ID" value="KAK6187846.1"/>
    <property type="molecule type" value="Genomic_DNA"/>
</dbReference>
<dbReference type="AlphaFoldDB" id="A0AAN8K2B7"/>
<evidence type="ECO:0000256" key="1">
    <source>
        <dbReference type="ARBA" id="ARBA00022574"/>
    </source>
</evidence>
<dbReference type="CDD" id="cd00200">
    <property type="entry name" value="WD40"/>
    <property type="match status" value="1"/>
</dbReference>
<comment type="caution">
    <text evidence="6">The sequence shown here is derived from an EMBL/GenBank/DDBJ whole genome shotgun (WGS) entry which is preliminary data.</text>
</comment>
<feature type="repeat" description="WD" evidence="3">
    <location>
        <begin position="481"/>
        <end position="520"/>
    </location>
</feature>
<sequence length="1214" mass="136032">MKHPPINIETFEYNLGRVIKLKCNSSEKCGVCETCSLGSRVRLVKSWFSKLGDHTKRRFMLGLLRRIHSVDLLNQLVNILQPLVNKDYTYARMRTHPGIDSDIATLSSDHALPTCAVEYYITSTWDWFTDANYWTKANFAMAILQLCDANLLFMLYTQAKTLLVSEERALSAKTETDNTEAASVYSSQYSLESAEHPELNLLSQARPDYSKITTDPFTGDLLTINIKENNSDGSITESMTSIDPACMIIPTGSKVYSGVARYKDFIRNLPVHLGKFILSFLDRGSLTNALGVSRNWRSLAEEVNQERHVNQLLIEEVMLMQGAAAQCANPVFARDVDVLVPNLQPGTCNVIHTDETVVKTQFKKDVSFETAYSGVATRKVIMEERNVYCGAYNVMVLKDQTDTNRVIHTDGGTLIATGSKDRKVRFLDAVSGKEKGPLITGHAGSIRCVFICEKKGMVFSGSYDTSIRLWSIETGQCLKIFRGHRDTVNSLLLQGEVLVSGGKDGACKVWDLQTGKCQMTFRHNSSVCIVSLCKDWCIAGCESGKIRVWSLDNGNLIKTLTGHLGPITGIKLDRWHIVSGSRDGYVMAWSAHGDHSRCLTALRHPKEVLCLEFMYLRVITGSADGRLRIWNLVTGQCCRIMRGNSRSDPILSIITNGDRITLNTSRNLLVLNFEKVEWDYSLETDSVPPLVQYGSYSDAPIRQQSYAYVRAMRMKKAGATNTKIINHDGNIDDATHVKSWLQSDYPAPQILHSAKSLSAISLESARRIQSSQSVSATYESRLWTGESEGKKSESYGVTWQQTKGQNVSPPNSAPQRSPVSTTSNKVPNSRSCSRPATVKSQPSIVKIMDPPVQKIDGIEFKPPINIERRVSWAFDKPLLPSAKDISLSEMKALLRSQIRMKAENIVPPDFIYLTVNTIQRSMNQSETNTNTFLNLKDEPTQTMATVHRPSSSPGKIDPRTKVPVEQLGLEYLRTFSEDGETVVSELSELKSVRSMKSREHLRPPPLPEKEIYSVKCISTPLKTKVTQSVHPKQIKSTLPRGRVIRPLSATIMQKIPVAPEFMSTPNRRPITAPVQLRPTTLNAIPSSIMPALPGSQTNRLKKQGFKSQSVETNIVPMLMYSQEVKDKLEQLKHRQIDNQEKIPNSVSTPLLGKVSPYNNPLRTHVKFELRTNEQEQEMVEMIKNSHKNQKVNNEEVDEKKKRVAWLAKARSKPM</sequence>
<dbReference type="InterPro" id="IPR001810">
    <property type="entry name" value="F-box_dom"/>
</dbReference>
<reference evidence="6 7" key="1">
    <citation type="submission" date="2024-01" db="EMBL/GenBank/DDBJ databases">
        <title>The genome of the rayed Mediterranean limpet Patella caerulea (Linnaeus, 1758).</title>
        <authorList>
            <person name="Anh-Thu Weber A."/>
            <person name="Halstead-Nussloch G."/>
        </authorList>
    </citation>
    <scope>NUCLEOTIDE SEQUENCE [LARGE SCALE GENOMIC DNA]</scope>
    <source>
        <strain evidence="6">AATW-2023a</strain>
        <tissue evidence="6">Whole specimen</tissue>
    </source>
</reference>
<organism evidence="6 7">
    <name type="scientific">Patella caerulea</name>
    <name type="common">Rayed Mediterranean limpet</name>
    <dbReference type="NCBI Taxonomy" id="87958"/>
    <lineage>
        <taxon>Eukaryota</taxon>
        <taxon>Metazoa</taxon>
        <taxon>Spiralia</taxon>
        <taxon>Lophotrochozoa</taxon>
        <taxon>Mollusca</taxon>
        <taxon>Gastropoda</taxon>
        <taxon>Patellogastropoda</taxon>
        <taxon>Patelloidea</taxon>
        <taxon>Patellidae</taxon>
        <taxon>Patella</taxon>
    </lineage>
</organism>
<dbReference type="InterPro" id="IPR015943">
    <property type="entry name" value="WD40/YVTN_repeat-like_dom_sf"/>
</dbReference>
<keyword evidence="1 3" id="KW-0853">WD repeat</keyword>
<dbReference type="InterPro" id="IPR019775">
    <property type="entry name" value="WD40_repeat_CS"/>
</dbReference>
<dbReference type="Gene3D" id="1.20.1280.50">
    <property type="match status" value="1"/>
</dbReference>
<dbReference type="InterPro" id="IPR036322">
    <property type="entry name" value="WD40_repeat_dom_sf"/>
</dbReference>
<dbReference type="CDD" id="cd22136">
    <property type="entry name" value="F-box_FBXW10"/>
    <property type="match status" value="1"/>
</dbReference>
<dbReference type="InterPro" id="IPR051075">
    <property type="entry name" value="SCF_subunit_WD-repeat"/>
</dbReference>
<keyword evidence="7" id="KW-1185">Reference proteome</keyword>
<dbReference type="InterPro" id="IPR001680">
    <property type="entry name" value="WD40_rpt"/>
</dbReference>
<dbReference type="Pfam" id="PF00646">
    <property type="entry name" value="F-box"/>
    <property type="match status" value="1"/>
</dbReference>
<protein>
    <recommendedName>
        <fullName evidence="5">F-box domain-containing protein</fullName>
    </recommendedName>
</protein>
<dbReference type="InterPro" id="IPR036047">
    <property type="entry name" value="F-box-like_dom_sf"/>
</dbReference>
<feature type="domain" description="F-box" evidence="5">
    <location>
        <begin position="263"/>
        <end position="312"/>
    </location>
</feature>
<gene>
    <name evidence="6" type="ORF">SNE40_005781</name>
</gene>
<dbReference type="SUPFAM" id="SSF81383">
    <property type="entry name" value="F-box domain"/>
    <property type="match status" value="1"/>
</dbReference>
<dbReference type="SMART" id="SM00320">
    <property type="entry name" value="WD40"/>
    <property type="match status" value="6"/>
</dbReference>
<accession>A0AAN8K2B7</accession>